<protein>
    <submittedName>
        <fullName evidence="1">Uncharacterized protein</fullName>
    </submittedName>
</protein>
<dbReference type="AlphaFoldDB" id="I1C386"/>
<sequence length="54" mass="6279">MLLNINVVNNGKSLKTTRYPQLDEDLLLEWSIESLKMKFHFPLDGSPNFLSELE</sequence>
<organism evidence="1 2">
    <name type="scientific">Rhizopus delemar (strain RA 99-880 / ATCC MYA-4621 / FGSC 9543 / NRRL 43880)</name>
    <name type="common">Mucormycosis agent</name>
    <name type="synonym">Rhizopus arrhizus var. delemar</name>
    <dbReference type="NCBI Taxonomy" id="246409"/>
    <lineage>
        <taxon>Eukaryota</taxon>
        <taxon>Fungi</taxon>
        <taxon>Fungi incertae sedis</taxon>
        <taxon>Mucoromycota</taxon>
        <taxon>Mucoromycotina</taxon>
        <taxon>Mucoromycetes</taxon>
        <taxon>Mucorales</taxon>
        <taxon>Mucorineae</taxon>
        <taxon>Rhizopodaceae</taxon>
        <taxon>Rhizopus</taxon>
    </lineage>
</organism>
<gene>
    <name evidence="1" type="ORF">RO3G_07621</name>
</gene>
<dbReference type="InParanoid" id="I1C386"/>
<dbReference type="EMBL" id="CH476736">
    <property type="protein sequence ID" value="EIE82916.1"/>
    <property type="molecule type" value="Genomic_DNA"/>
</dbReference>
<evidence type="ECO:0000313" key="2">
    <source>
        <dbReference type="Proteomes" id="UP000009138"/>
    </source>
</evidence>
<evidence type="ECO:0000313" key="1">
    <source>
        <dbReference type="EMBL" id="EIE82916.1"/>
    </source>
</evidence>
<dbReference type="VEuPathDB" id="FungiDB:RO3G_07621"/>
<dbReference type="Proteomes" id="UP000009138">
    <property type="component" value="Unassembled WGS sequence"/>
</dbReference>
<proteinExistence type="predicted"/>
<dbReference type="RefSeq" id="XP_067518312.1">
    <property type="nucleotide sequence ID" value="XM_067662211.1"/>
</dbReference>
<keyword evidence="2" id="KW-1185">Reference proteome</keyword>
<name>I1C386_RHIO9</name>
<reference evidence="1 2" key="1">
    <citation type="journal article" date="2009" name="PLoS Genet.">
        <title>Genomic analysis of the basal lineage fungus Rhizopus oryzae reveals a whole-genome duplication.</title>
        <authorList>
            <person name="Ma L.-J."/>
            <person name="Ibrahim A.S."/>
            <person name="Skory C."/>
            <person name="Grabherr M.G."/>
            <person name="Burger G."/>
            <person name="Butler M."/>
            <person name="Elias M."/>
            <person name="Idnurm A."/>
            <person name="Lang B.F."/>
            <person name="Sone T."/>
            <person name="Abe A."/>
            <person name="Calvo S.E."/>
            <person name="Corrochano L.M."/>
            <person name="Engels R."/>
            <person name="Fu J."/>
            <person name="Hansberg W."/>
            <person name="Kim J.-M."/>
            <person name="Kodira C.D."/>
            <person name="Koehrsen M.J."/>
            <person name="Liu B."/>
            <person name="Miranda-Saavedra D."/>
            <person name="O'Leary S."/>
            <person name="Ortiz-Castellanos L."/>
            <person name="Poulter R."/>
            <person name="Rodriguez-Romero J."/>
            <person name="Ruiz-Herrera J."/>
            <person name="Shen Y.-Q."/>
            <person name="Zeng Q."/>
            <person name="Galagan J."/>
            <person name="Birren B.W."/>
            <person name="Cuomo C.A."/>
            <person name="Wickes B.L."/>
        </authorList>
    </citation>
    <scope>NUCLEOTIDE SEQUENCE [LARGE SCALE GENOMIC DNA]</scope>
    <source>
        <strain evidence="2">RA 99-880 / ATCC MYA-4621 / FGSC 9543 / NRRL 43880</strain>
    </source>
</reference>
<dbReference type="GeneID" id="93614592"/>
<accession>I1C386</accession>